<feature type="transmembrane region" description="Helical" evidence="1">
    <location>
        <begin position="285"/>
        <end position="307"/>
    </location>
</feature>
<protein>
    <submittedName>
        <fullName evidence="2">ABC transporter permease</fullName>
    </submittedName>
</protein>
<feature type="transmembrane region" description="Helical" evidence="1">
    <location>
        <begin position="201"/>
        <end position="230"/>
    </location>
</feature>
<keyword evidence="1" id="KW-0812">Transmembrane</keyword>
<dbReference type="Proteomes" id="UP001303532">
    <property type="component" value="Chromosome"/>
</dbReference>
<keyword evidence="3" id="KW-1185">Reference proteome</keyword>
<feature type="transmembrane region" description="Helical" evidence="1">
    <location>
        <begin position="242"/>
        <end position="265"/>
    </location>
</feature>
<dbReference type="RefSeq" id="WP_323691925.1">
    <property type="nucleotide sequence ID" value="NZ_CP116341.1"/>
</dbReference>
<evidence type="ECO:0000256" key="1">
    <source>
        <dbReference type="SAM" id="Phobius"/>
    </source>
</evidence>
<accession>A0ABZ0KY23</accession>
<keyword evidence="1" id="KW-1133">Transmembrane helix</keyword>
<dbReference type="EMBL" id="CP116341">
    <property type="protein sequence ID" value="WOV84267.1"/>
    <property type="molecule type" value="Genomic_DNA"/>
</dbReference>
<evidence type="ECO:0000313" key="2">
    <source>
        <dbReference type="EMBL" id="WOV84267.1"/>
    </source>
</evidence>
<proteinExistence type="predicted"/>
<name>A0ABZ0KY23_9BACL</name>
<keyword evidence="1" id="KW-0472">Membrane</keyword>
<dbReference type="PANTHER" id="PTHR37305">
    <property type="entry name" value="INTEGRAL MEMBRANE PROTEIN-RELATED"/>
    <property type="match status" value="1"/>
</dbReference>
<dbReference type="Pfam" id="PF12679">
    <property type="entry name" value="ABC2_membrane_2"/>
    <property type="match status" value="1"/>
</dbReference>
<feature type="transmembrane region" description="Helical" evidence="1">
    <location>
        <begin position="112"/>
        <end position="134"/>
    </location>
</feature>
<feature type="transmembrane region" description="Helical" evidence="1">
    <location>
        <begin position="21"/>
        <end position="39"/>
    </location>
</feature>
<evidence type="ECO:0000313" key="3">
    <source>
        <dbReference type="Proteomes" id="UP001303532"/>
    </source>
</evidence>
<reference evidence="2 3" key="1">
    <citation type="submission" date="2023-01" db="EMBL/GenBank/DDBJ databases">
        <title>Sporosarcina sp. nov., isolated from Korean tranditional fermented seafood 'Jeotgal'.</title>
        <authorList>
            <person name="Yang A.-I."/>
        </authorList>
    </citation>
    <scope>NUCLEOTIDE SEQUENCE [LARGE SCALE GENOMIC DNA]</scope>
    <source>
        <strain evidence="2 3">B2O-1</strain>
    </source>
</reference>
<gene>
    <name evidence="2" type="ORF">PGH26_15600</name>
</gene>
<organism evidence="2 3">
    <name type="scientific">Sporosarcina jeotgali</name>
    <dbReference type="NCBI Taxonomy" id="3020056"/>
    <lineage>
        <taxon>Bacteria</taxon>
        <taxon>Bacillati</taxon>
        <taxon>Bacillota</taxon>
        <taxon>Bacilli</taxon>
        <taxon>Bacillales</taxon>
        <taxon>Caryophanaceae</taxon>
        <taxon>Sporosarcina</taxon>
    </lineage>
</organism>
<sequence>MASLLKLLQNEWMKLWSKKGTWIMAGLVVVLILGMAGIVKWSDSLTGDEPDWKVSAKSELEMDKNSLEMDVLKGESKRQAEENVQILEYRLANNVAPLKDTSREGMIYNPSVGSIALLLTVIVAAGIVATEFSQGTIKMLLTRPVKRWKIMTSKYLAILLFGVLLMIIGFVTTILSAFIFFPSGGGQALAISGGNVVDVSIWGHGLYMLLLSFVNVIITATFAFMIGSVFRSSGMAIGLSLFIYFTGNVIVVLLSRFEVVKYLLFTHMDVTMYESNFVINDDITLPFSLAVLAVYLVVFLIVSYSVFTKRDITA</sequence>
<dbReference type="PANTHER" id="PTHR37305:SF1">
    <property type="entry name" value="MEMBRANE PROTEIN"/>
    <property type="match status" value="1"/>
</dbReference>
<feature type="transmembrane region" description="Helical" evidence="1">
    <location>
        <begin position="155"/>
        <end position="181"/>
    </location>
</feature>